<organism evidence="7 8">
    <name type="scientific">Nocardiopsis composta</name>
    <dbReference type="NCBI Taxonomy" id="157465"/>
    <lineage>
        <taxon>Bacteria</taxon>
        <taxon>Bacillati</taxon>
        <taxon>Actinomycetota</taxon>
        <taxon>Actinomycetes</taxon>
        <taxon>Streptosporangiales</taxon>
        <taxon>Nocardiopsidaceae</taxon>
        <taxon>Nocardiopsis</taxon>
    </lineage>
</organism>
<dbReference type="EMBL" id="JACHDB010000002">
    <property type="protein sequence ID" value="MBB5436246.1"/>
    <property type="molecule type" value="Genomic_DNA"/>
</dbReference>
<keyword evidence="8" id="KW-1185">Reference proteome</keyword>
<dbReference type="GO" id="GO:0033765">
    <property type="term" value="F:steroid dehydrogenase activity, acting on the CH-CH group of donors"/>
    <property type="evidence" value="ECO:0007669"/>
    <property type="project" value="UniProtKB-ARBA"/>
</dbReference>
<dbReference type="InterPro" id="IPR027477">
    <property type="entry name" value="Succ_DH/fumarate_Rdtase_cat_sf"/>
</dbReference>
<dbReference type="Gene3D" id="3.50.50.60">
    <property type="entry name" value="FAD/NAD(P)-binding domain"/>
    <property type="match status" value="1"/>
</dbReference>
<comment type="cofactor">
    <cofactor evidence="1">
        <name>FAD</name>
        <dbReference type="ChEBI" id="CHEBI:57692"/>
    </cofactor>
</comment>
<evidence type="ECO:0000256" key="4">
    <source>
        <dbReference type="ARBA" id="ARBA00023002"/>
    </source>
</evidence>
<feature type="region of interest" description="Disordered" evidence="5">
    <location>
        <begin position="1"/>
        <end position="20"/>
    </location>
</feature>
<evidence type="ECO:0000256" key="2">
    <source>
        <dbReference type="ARBA" id="ARBA00022630"/>
    </source>
</evidence>
<keyword evidence="2" id="KW-0285">Flavoprotein</keyword>
<evidence type="ECO:0000313" key="7">
    <source>
        <dbReference type="EMBL" id="MBB5436246.1"/>
    </source>
</evidence>
<dbReference type="RefSeq" id="WP_184399620.1">
    <property type="nucleotide sequence ID" value="NZ_BAAAJD010000206.1"/>
</dbReference>
<keyword evidence="4" id="KW-0560">Oxidoreductase</keyword>
<name>A0A7W8QTN5_9ACTN</name>
<feature type="compositionally biased region" description="Low complexity" evidence="5">
    <location>
        <begin position="8"/>
        <end position="20"/>
    </location>
</feature>
<proteinExistence type="predicted"/>
<accession>A0A7W8QTN5</accession>
<reference evidence="7 8" key="1">
    <citation type="submission" date="2020-08" db="EMBL/GenBank/DDBJ databases">
        <title>Sequencing the genomes of 1000 actinobacteria strains.</title>
        <authorList>
            <person name="Klenk H.-P."/>
        </authorList>
    </citation>
    <scope>NUCLEOTIDE SEQUENCE [LARGE SCALE GENOMIC DNA]</scope>
    <source>
        <strain evidence="7 8">DSM 44551</strain>
    </source>
</reference>
<dbReference type="InterPro" id="IPR003953">
    <property type="entry name" value="FAD-dep_OxRdtase_2_FAD-bd"/>
</dbReference>
<dbReference type="NCBIfam" id="NF006130">
    <property type="entry name" value="PRK08274.1"/>
    <property type="match status" value="1"/>
</dbReference>
<evidence type="ECO:0000256" key="5">
    <source>
        <dbReference type="SAM" id="MobiDB-lite"/>
    </source>
</evidence>
<dbReference type="Gene3D" id="3.90.700.10">
    <property type="entry name" value="Succinate dehydrogenase/fumarate reductase flavoprotein, catalytic domain"/>
    <property type="match status" value="1"/>
</dbReference>
<dbReference type="Pfam" id="PF00890">
    <property type="entry name" value="FAD_binding_2"/>
    <property type="match status" value="1"/>
</dbReference>
<feature type="domain" description="FAD-dependent oxidoreductase 2 FAD-binding" evidence="6">
    <location>
        <begin position="24"/>
        <end position="490"/>
    </location>
</feature>
<evidence type="ECO:0000256" key="1">
    <source>
        <dbReference type="ARBA" id="ARBA00001974"/>
    </source>
</evidence>
<gene>
    <name evidence="7" type="ORF">HDA36_006394</name>
</gene>
<keyword evidence="3" id="KW-0274">FAD</keyword>
<dbReference type="PANTHER" id="PTHR43400">
    <property type="entry name" value="FUMARATE REDUCTASE"/>
    <property type="match status" value="1"/>
</dbReference>
<sequence>MVTERDPAPSASGPASSAAPESVDVLVVGGGNAGFCAAHAAAARGRRVLLIEKGRAEESGGNSFYTAGAFRIAHGGLADLGDLVEDDPRHTATELAAYPAEDFHADMKRVTGGRNDPGLTAALVEDGAAALRWLRGLGLRFRLMYERQAYTGADGRHVFFGGLAVGSVGGGKGLIEQHEAAARAGGVEVRYGTGATGLITEGGRVAGVRWSGADGGAGEIRAESVVLAAGGFEADAAMRREHLGEGWERASVRGTPLNTGEMLRAALRAGAAAGGDWSTCHSVAWDVAGPPGGGDRERTNTLTRQSYPLGIVVNAEGRRFVDEGADFRNYTYAKYGAEILRQPGGRAFQVFDADLRPLLRAEEYDPEGTSVVTAGTLEGLARAMGVPEEAFASTVRAFNAAVDRSVPFRPSVKDGRAARVDPPKSNWAHPIERAPFYAFPVTCGITFTFGGLRADDRGRALDGRGEPVPGLFVCGEMLGGLFSGNYPGGSGLTSGAVFGRRAGALA</sequence>
<protein>
    <submittedName>
        <fullName evidence="7">Tricarballylate dehydrogenase</fullName>
    </submittedName>
</protein>
<dbReference type="PANTHER" id="PTHR43400:SF7">
    <property type="entry name" value="FAD-DEPENDENT OXIDOREDUCTASE 2 FAD BINDING DOMAIN-CONTAINING PROTEIN"/>
    <property type="match status" value="1"/>
</dbReference>
<dbReference type="Proteomes" id="UP000572635">
    <property type="component" value="Unassembled WGS sequence"/>
</dbReference>
<evidence type="ECO:0000313" key="8">
    <source>
        <dbReference type="Proteomes" id="UP000572635"/>
    </source>
</evidence>
<evidence type="ECO:0000259" key="6">
    <source>
        <dbReference type="Pfam" id="PF00890"/>
    </source>
</evidence>
<dbReference type="AlphaFoldDB" id="A0A7W8QTN5"/>
<dbReference type="SUPFAM" id="SSF51905">
    <property type="entry name" value="FAD/NAD(P)-binding domain"/>
    <property type="match status" value="1"/>
</dbReference>
<dbReference type="SUPFAM" id="SSF56425">
    <property type="entry name" value="Succinate dehydrogenase/fumarate reductase flavoprotein, catalytic domain"/>
    <property type="match status" value="1"/>
</dbReference>
<comment type="caution">
    <text evidence="7">The sequence shown here is derived from an EMBL/GenBank/DDBJ whole genome shotgun (WGS) entry which is preliminary data.</text>
</comment>
<evidence type="ECO:0000256" key="3">
    <source>
        <dbReference type="ARBA" id="ARBA00022827"/>
    </source>
</evidence>
<dbReference type="InterPro" id="IPR036188">
    <property type="entry name" value="FAD/NAD-bd_sf"/>
</dbReference>
<dbReference type="InterPro" id="IPR050315">
    <property type="entry name" value="FAD-oxidoreductase_2"/>
</dbReference>